<dbReference type="EMBL" id="JAYKXP010000016">
    <property type="protein sequence ID" value="KAK7049650.1"/>
    <property type="molecule type" value="Genomic_DNA"/>
</dbReference>
<comment type="caution">
    <text evidence="5">The sequence shown here is derived from an EMBL/GenBank/DDBJ whole genome shotgun (WGS) entry which is preliminary data.</text>
</comment>
<feature type="region of interest" description="Disordered" evidence="3">
    <location>
        <begin position="323"/>
        <end position="374"/>
    </location>
</feature>
<feature type="region of interest" description="Disordered" evidence="3">
    <location>
        <begin position="131"/>
        <end position="156"/>
    </location>
</feature>
<accession>A0AAW0DEC9</accession>
<feature type="compositionally biased region" description="Polar residues" evidence="3">
    <location>
        <begin position="341"/>
        <end position="356"/>
    </location>
</feature>
<evidence type="ECO:0000313" key="6">
    <source>
        <dbReference type="Proteomes" id="UP001383192"/>
    </source>
</evidence>
<feature type="compositionally biased region" description="Polar residues" evidence="3">
    <location>
        <begin position="260"/>
        <end position="273"/>
    </location>
</feature>
<feature type="region of interest" description="Disordered" evidence="3">
    <location>
        <begin position="380"/>
        <end position="399"/>
    </location>
</feature>
<sequence>MSDIYSELPLSPRKKKRCPPTSPDQNTLTPKRMRIAPPTPPPSSRKGVVELDVALPSHLTRLDSIQTALQQSLSHALATCAVSPSSDTGIVRNVLNHISLTTYTGLPTQFTTDDLRRLCWIWEWDGTSKVDAEKSEDEDENPFVDAPPSPSKEWTRGSMGFVISSATHFSKGEGRRVPAYGIGIEVEMDIDKDMGGGMAAVARWTAAAESRRRQFHAKLLSWVKLHEKSSTVPTIPLADLPKLSAPGKTSSLTKIFASVSPKTASSSRSTTDVLQPPSSPSGSRRKLSPMKGEFAIPAPITPSSRLSSPNKRVITLSSTKNTVLFPTTPSSHSNKADKLLTPTTRTPTASDASVDTTPRGRQPVPQTPTTSRREALYERIRQRSLSASPSKRGTDAHGNKLTQDQILKLNQDEMRRKCLLGRLGGVAESVWMLFSTPTNGTTSTPSTRKRRALPKSDVASAVVKSSPVPISVAEANESLDMLAKLCPFFIKPLSITGESWLEMPSSLNADLKSPSKTAPPSPGGKVDSAQELLTRSPKRVKKEAGGLRDVREIIRRELELQD</sequence>
<keyword evidence="2" id="KW-0131">Cell cycle</keyword>
<organism evidence="5 6">
    <name type="scientific">Paramarasmius palmivorus</name>
    <dbReference type="NCBI Taxonomy" id="297713"/>
    <lineage>
        <taxon>Eukaryota</taxon>
        <taxon>Fungi</taxon>
        <taxon>Dikarya</taxon>
        <taxon>Basidiomycota</taxon>
        <taxon>Agaricomycotina</taxon>
        <taxon>Agaricomycetes</taxon>
        <taxon>Agaricomycetidae</taxon>
        <taxon>Agaricales</taxon>
        <taxon>Marasmiineae</taxon>
        <taxon>Marasmiaceae</taxon>
        <taxon>Paramarasmius</taxon>
    </lineage>
</organism>
<feature type="region of interest" description="Disordered" evidence="3">
    <location>
        <begin position="509"/>
        <end position="546"/>
    </location>
</feature>
<feature type="domain" description="DNA replication factor Cdt1 C-terminal" evidence="4">
    <location>
        <begin position="376"/>
        <end position="491"/>
    </location>
</feature>
<keyword evidence="6" id="KW-1185">Reference proteome</keyword>
<dbReference type="Proteomes" id="UP001383192">
    <property type="component" value="Unassembled WGS sequence"/>
</dbReference>
<evidence type="ECO:0000256" key="1">
    <source>
        <dbReference type="ARBA" id="ARBA00008356"/>
    </source>
</evidence>
<dbReference type="AlphaFoldDB" id="A0AAW0DEC9"/>
<comment type="similarity">
    <text evidence="1">Belongs to the Cdt1 family.</text>
</comment>
<feature type="region of interest" description="Disordered" evidence="3">
    <location>
        <begin position="1"/>
        <end position="46"/>
    </location>
</feature>
<gene>
    <name evidence="5" type="ORF">VNI00_005681</name>
</gene>
<feature type="compositionally biased region" description="Polar residues" evidence="3">
    <location>
        <begin position="323"/>
        <end position="333"/>
    </location>
</feature>
<protein>
    <recommendedName>
        <fullName evidence="4">DNA replication factor Cdt1 C-terminal domain-containing protein</fullName>
    </recommendedName>
</protein>
<evidence type="ECO:0000313" key="5">
    <source>
        <dbReference type="EMBL" id="KAK7049650.1"/>
    </source>
</evidence>
<dbReference type="InterPro" id="IPR038090">
    <property type="entry name" value="Cdt1_C_WH_dom_sf"/>
</dbReference>
<dbReference type="InterPro" id="IPR032054">
    <property type="entry name" value="Cdt1_C"/>
</dbReference>
<name>A0AAW0DEC9_9AGAR</name>
<reference evidence="5 6" key="1">
    <citation type="submission" date="2024-01" db="EMBL/GenBank/DDBJ databases">
        <title>A draft genome for a cacao thread blight-causing isolate of Paramarasmius palmivorus.</title>
        <authorList>
            <person name="Baruah I.K."/>
            <person name="Bukari Y."/>
            <person name="Amoako-Attah I."/>
            <person name="Meinhardt L.W."/>
            <person name="Bailey B.A."/>
            <person name="Cohen S.P."/>
        </authorList>
    </citation>
    <scope>NUCLEOTIDE SEQUENCE [LARGE SCALE GENOMIC DNA]</scope>
    <source>
        <strain evidence="5 6">GH-12</strain>
    </source>
</reference>
<dbReference type="Pfam" id="PF16679">
    <property type="entry name" value="CDT1_C"/>
    <property type="match status" value="1"/>
</dbReference>
<feature type="region of interest" description="Disordered" evidence="3">
    <location>
        <begin position="258"/>
        <end position="289"/>
    </location>
</feature>
<evidence type="ECO:0000256" key="3">
    <source>
        <dbReference type="SAM" id="MobiDB-lite"/>
    </source>
</evidence>
<dbReference type="Gene3D" id="1.10.10.1420">
    <property type="entry name" value="DNA replication factor Cdt1, C-terminal WH domain"/>
    <property type="match status" value="1"/>
</dbReference>
<evidence type="ECO:0000259" key="4">
    <source>
        <dbReference type="Pfam" id="PF16679"/>
    </source>
</evidence>
<proteinExistence type="inferred from homology"/>
<evidence type="ECO:0000256" key="2">
    <source>
        <dbReference type="ARBA" id="ARBA00023306"/>
    </source>
</evidence>